<sequence length="587" mass="67865">MMLLKKIQNYIKQYVEVIANVLQCEVEIVDENLIRIAGTGYFEKNIEKKCEGLVYSFIFKTEKSQVIEDPRKNNLCIKCKDKEICTEELEISAPIFYKGKIVGVIGLVCFKKEDKERLIRNMNSYLKFTEQISDLISSKLFETEEEIDKRERVDILKNIINNYDKGLIILNENREIIDINSSAIEKLKIEENLEYSIKKVNLISKREKLDNEQVYILEIEGNRLNVQGKLFKLKSFMNKEYEIFLFDKIRKNRLKEMKEKDIEDVRTDIFNIIGNSKKIEEVRKMIKKIANSPSTILITGESGTGKELVAKAIHSCSDRVNDPFVAINCGAIPETLLESELFGYVRGAFSGASGEGRIGKFELANNGIIFLDEIGEMPLSLQVKLLRVLQERKIERLGSNKSIDLNIRVIAATNADLLSLIEQGKFRKDLYYRLNVLEIELPPLRERKEDIEILLESLIKKYSLSFNKSLLKVDSNLLKILKNYNWPGNIRELENIIEYLVNMQDEFGNLDNEVVVKIEEKLNKKQKTIERASFKVNNTLTLEAVEKEMIKESLKKYGTSREGKEMCAKELGIGIATLYRKIEKFKL</sequence>
<evidence type="ECO:0000256" key="4">
    <source>
        <dbReference type="ARBA" id="ARBA00023125"/>
    </source>
</evidence>
<protein>
    <submittedName>
        <fullName evidence="7">Sigma 54-interacting transcriptional regulator</fullName>
    </submittedName>
</protein>
<dbReference type="Pfam" id="PF00158">
    <property type="entry name" value="Sigma54_activat"/>
    <property type="match status" value="1"/>
</dbReference>
<dbReference type="Pfam" id="PF15714">
    <property type="entry name" value="SpoVT_C"/>
    <property type="match status" value="1"/>
</dbReference>
<dbReference type="PROSITE" id="PS00676">
    <property type="entry name" value="SIGMA54_INTERACT_2"/>
    <property type="match status" value="1"/>
</dbReference>
<evidence type="ECO:0000313" key="7">
    <source>
        <dbReference type="EMBL" id="MBU3841524.1"/>
    </source>
</evidence>
<keyword evidence="5" id="KW-0804">Transcription</keyword>
<evidence type="ECO:0000256" key="3">
    <source>
        <dbReference type="ARBA" id="ARBA00023015"/>
    </source>
</evidence>
<dbReference type="Pfam" id="PF25601">
    <property type="entry name" value="AAA_lid_14"/>
    <property type="match status" value="1"/>
</dbReference>
<reference evidence="7" key="2">
    <citation type="submission" date="2021-04" db="EMBL/GenBank/DDBJ databases">
        <authorList>
            <person name="Gilroy R."/>
        </authorList>
    </citation>
    <scope>NUCLEOTIDE SEQUENCE</scope>
    <source>
        <strain evidence="7">A6-441</strain>
    </source>
</reference>
<gene>
    <name evidence="7" type="ORF">IAA47_00745</name>
</gene>
<dbReference type="Gene3D" id="3.40.50.300">
    <property type="entry name" value="P-loop containing nucleotide triphosphate hydrolases"/>
    <property type="match status" value="1"/>
</dbReference>
<dbReference type="SUPFAM" id="SSF52540">
    <property type="entry name" value="P-loop containing nucleoside triphosphate hydrolases"/>
    <property type="match status" value="1"/>
</dbReference>
<reference evidence="7" key="1">
    <citation type="journal article" date="2021" name="PeerJ">
        <title>Extensive microbial diversity within the chicken gut microbiome revealed by metagenomics and culture.</title>
        <authorList>
            <person name="Gilroy R."/>
            <person name="Ravi A."/>
            <person name="Getino M."/>
            <person name="Pursley I."/>
            <person name="Horton D.L."/>
            <person name="Alikhan N.F."/>
            <person name="Baker D."/>
            <person name="Gharbi K."/>
            <person name="Hall N."/>
            <person name="Watson M."/>
            <person name="Adriaenssens E.M."/>
            <person name="Foster-Nyarko E."/>
            <person name="Jarju S."/>
            <person name="Secka A."/>
            <person name="Antonio M."/>
            <person name="Oren A."/>
            <person name="Chaudhuri R.R."/>
            <person name="La Ragione R."/>
            <person name="Hildebrand F."/>
            <person name="Pallen M.J."/>
        </authorList>
    </citation>
    <scope>NUCLEOTIDE SEQUENCE</scope>
    <source>
        <strain evidence="7">A6-441</strain>
    </source>
</reference>
<dbReference type="CDD" id="cd00009">
    <property type="entry name" value="AAA"/>
    <property type="match status" value="1"/>
</dbReference>
<comment type="caution">
    <text evidence="7">The sequence shown here is derived from an EMBL/GenBank/DDBJ whole genome shotgun (WGS) entry which is preliminary data.</text>
</comment>
<evidence type="ECO:0000259" key="6">
    <source>
        <dbReference type="PROSITE" id="PS50045"/>
    </source>
</evidence>
<dbReference type="PANTHER" id="PTHR32071:SF57">
    <property type="entry name" value="C4-DICARBOXYLATE TRANSPORT TRANSCRIPTIONAL REGULATORY PROTEIN DCTD"/>
    <property type="match status" value="1"/>
</dbReference>
<dbReference type="SUPFAM" id="SSF46689">
    <property type="entry name" value="Homeodomain-like"/>
    <property type="match status" value="1"/>
</dbReference>
<accession>A0A9E2NW81</accession>
<dbReference type="Gene3D" id="3.30.450.40">
    <property type="match status" value="1"/>
</dbReference>
<organism evidence="7 8">
    <name type="scientific">Candidatus Fusobacterium pullicola</name>
    <dbReference type="NCBI Taxonomy" id="2838601"/>
    <lineage>
        <taxon>Bacteria</taxon>
        <taxon>Fusobacteriati</taxon>
        <taxon>Fusobacteriota</taxon>
        <taxon>Fusobacteriia</taxon>
        <taxon>Fusobacteriales</taxon>
        <taxon>Fusobacteriaceae</taxon>
        <taxon>Fusobacterium</taxon>
    </lineage>
</organism>
<keyword evidence="2" id="KW-0067">ATP-binding</keyword>
<dbReference type="Pfam" id="PF02954">
    <property type="entry name" value="HTH_8"/>
    <property type="match status" value="1"/>
</dbReference>
<dbReference type="InterPro" id="IPR002078">
    <property type="entry name" value="Sigma_54_int"/>
</dbReference>
<dbReference type="GO" id="GO:0005524">
    <property type="term" value="F:ATP binding"/>
    <property type="evidence" value="ECO:0007669"/>
    <property type="project" value="UniProtKB-KW"/>
</dbReference>
<dbReference type="SMART" id="SM00382">
    <property type="entry name" value="AAA"/>
    <property type="match status" value="1"/>
</dbReference>
<dbReference type="InterPro" id="IPR009057">
    <property type="entry name" value="Homeodomain-like_sf"/>
</dbReference>
<dbReference type="InterPro" id="IPR025943">
    <property type="entry name" value="Sigma_54_int_dom_ATP-bd_2"/>
</dbReference>
<dbReference type="GO" id="GO:0006355">
    <property type="term" value="P:regulation of DNA-templated transcription"/>
    <property type="evidence" value="ECO:0007669"/>
    <property type="project" value="InterPro"/>
</dbReference>
<evidence type="ECO:0000256" key="5">
    <source>
        <dbReference type="ARBA" id="ARBA00023163"/>
    </source>
</evidence>
<dbReference type="InterPro" id="IPR027417">
    <property type="entry name" value="P-loop_NTPase"/>
</dbReference>
<dbReference type="EMBL" id="JAHLFN010000011">
    <property type="protein sequence ID" value="MBU3841524.1"/>
    <property type="molecule type" value="Genomic_DNA"/>
</dbReference>
<dbReference type="Gene3D" id="1.10.10.60">
    <property type="entry name" value="Homeodomain-like"/>
    <property type="match status" value="1"/>
</dbReference>
<feature type="domain" description="Sigma-54 factor interaction" evidence="6">
    <location>
        <begin position="272"/>
        <end position="502"/>
    </location>
</feature>
<dbReference type="GO" id="GO:0043565">
    <property type="term" value="F:sequence-specific DNA binding"/>
    <property type="evidence" value="ECO:0007669"/>
    <property type="project" value="InterPro"/>
</dbReference>
<evidence type="ECO:0000313" key="8">
    <source>
        <dbReference type="Proteomes" id="UP000724657"/>
    </source>
</evidence>
<dbReference type="PROSITE" id="PS00675">
    <property type="entry name" value="SIGMA54_INTERACT_1"/>
    <property type="match status" value="1"/>
</dbReference>
<dbReference type="InterPro" id="IPR029016">
    <property type="entry name" value="GAF-like_dom_sf"/>
</dbReference>
<dbReference type="Proteomes" id="UP000724657">
    <property type="component" value="Unassembled WGS sequence"/>
</dbReference>
<dbReference type="InterPro" id="IPR003593">
    <property type="entry name" value="AAA+_ATPase"/>
</dbReference>
<dbReference type="PANTHER" id="PTHR32071">
    <property type="entry name" value="TRANSCRIPTIONAL REGULATORY PROTEIN"/>
    <property type="match status" value="1"/>
</dbReference>
<dbReference type="FunFam" id="3.40.50.300:FF:000006">
    <property type="entry name" value="DNA-binding transcriptional regulator NtrC"/>
    <property type="match status" value="1"/>
</dbReference>
<dbReference type="InterPro" id="IPR002197">
    <property type="entry name" value="HTH_Fis"/>
</dbReference>
<dbReference type="InterPro" id="IPR025662">
    <property type="entry name" value="Sigma_54_int_dom_ATP-bd_1"/>
</dbReference>
<dbReference type="PROSITE" id="PS50045">
    <property type="entry name" value="SIGMA54_INTERACT_4"/>
    <property type="match status" value="1"/>
</dbReference>
<dbReference type="AlphaFoldDB" id="A0A9E2NW81"/>
<evidence type="ECO:0000256" key="2">
    <source>
        <dbReference type="ARBA" id="ARBA00022840"/>
    </source>
</evidence>
<dbReference type="InterPro" id="IPR025944">
    <property type="entry name" value="Sigma_54_int_dom_CS"/>
</dbReference>
<evidence type="ECO:0000256" key="1">
    <source>
        <dbReference type="ARBA" id="ARBA00022741"/>
    </source>
</evidence>
<dbReference type="InterPro" id="IPR058031">
    <property type="entry name" value="AAA_lid_NorR"/>
</dbReference>
<keyword evidence="4" id="KW-0238">DNA-binding</keyword>
<dbReference type="Gene3D" id="1.10.8.60">
    <property type="match status" value="1"/>
</dbReference>
<keyword evidence="1" id="KW-0547">Nucleotide-binding</keyword>
<keyword evidence="3" id="KW-0805">Transcription regulation</keyword>
<proteinExistence type="predicted"/>
<dbReference type="PROSITE" id="PS00688">
    <property type="entry name" value="SIGMA54_INTERACT_3"/>
    <property type="match status" value="1"/>
</dbReference>
<name>A0A9E2NW81_9FUSO</name>